<feature type="binding site" evidence="9">
    <location>
        <position position="243"/>
    </location>
    <ligand>
        <name>ATP</name>
        <dbReference type="ChEBI" id="CHEBI:30616"/>
    </ligand>
</feature>
<dbReference type="Proteomes" id="UP000631576">
    <property type="component" value="Unassembled WGS sequence"/>
</dbReference>
<feature type="binding site" evidence="9">
    <location>
        <position position="72"/>
    </location>
    <ligand>
        <name>Mg(2+)</name>
        <dbReference type="ChEBI" id="CHEBI:18420"/>
    </ligand>
</feature>
<evidence type="ECO:0000256" key="6">
    <source>
        <dbReference type="ARBA" id="ARBA00022962"/>
    </source>
</evidence>
<comment type="catalytic activity">
    <reaction evidence="9">
        <text>UTP + NH4(+) + ATP = CTP + ADP + phosphate + 2 H(+)</text>
        <dbReference type="Rhea" id="RHEA:16597"/>
        <dbReference type="ChEBI" id="CHEBI:15378"/>
        <dbReference type="ChEBI" id="CHEBI:28938"/>
        <dbReference type="ChEBI" id="CHEBI:30616"/>
        <dbReference type="ChEBI" id="CHEBI:37563"/>
        <dbReference type="ChEBI" id="CHEBI:43474"/>
        <dbReference type="ChEBI" id="CHEBI:46398"/>
        <dbReference type="ChEBI" id="CHEBI:456216"/>
    </reaction>
</comment>
<feature type="binding site" evidence="9">
    <location>
        <begin position="383"/>
        <end position="386"/>
    </location>
    <ligand>
        <name>L-glutamine</name>
        <dbReference type="ChEBI" id="CHEBI:58359"/>
    </ligand>
</feature>
<comment type="caution">
    <text evidence="12">The sequence shown here is derived from an EMBL/GenBank/DDBJ whole genome shotgun (WGS) entry which is preliminary data.</text>
</comment>
<feature type="domain" description="Glutamine amidotransferase" evidence="10">
    <location>
        <begin position="303"/>
        <end position="527"/>
    </location>
</feature>
<feature type="binding site" evidence="9">
    <location>
        <position position="142"/>
    </location>
    <ligand>
        <name>Mg(2+)</name>
        <dbReference type="ChEBI" id="CHEBI:18420"/>
    </ligand>
</feature>
<comment type="similarity">
    <text evidence="2 9">Belongs to the CTP synthase family.</text>
</comment>
<evidence type="ECO:0000259" key="10">
    <source>
        <dbReference type="Pfam" id="PF00117"/>
    </source>
</evidence>
<comment type="catalytic activity">
    <reaction evidence="9">
        <text>L-glutamine + H2O = L-glutamate + NH4(+)</text>
        <dbReference type="Rhea" id="RHEA:15889"/>
        <dbReference type="ChEBI" id="CHEBI:15377"/>
        <dbReference type="ChEBI" id="CHEBI:28938"/>
        <dbReference type="ChEBI" id="CHEBI:29985"/>
        <dbReference type="ChEBI" id="CHEBI:58359"/>
    </reaction>
</comment>
<dbReference type="InterPro" id="IPR027417">
    <property type="entry name" value="P-loop_NTPase"/>
</dbReference>
<comment type="activity regulation">
    <text evidence="9">Allosterically activated by GTP, when glutamine is the substrate; GTP has no effect on the reaction when ammonia is the substrate. The allosteric effector GTP functions by stabilizing the protein conformation that binds the tetrahedral intermediate(s) formed during glutamine hydrolysis. Inhibited by the product CTP, via allosteric rather than competitive inhibition.</text>
</comment>
<keyword evidence="9" id="KW-0460">Magnesium</keyword>
<keyword evidence="9" id="KW-0479">Metal-binding</keyword>
<feature type="active site" description="Nucleophile; for glutamine hydrolysis" evidence="9">
    <location>
        <position position="382"/>
    </location>
</feature>
<feature type="active site" evidence="9">
    <location>
        <position position="510"/>
    </location>
</feature>
<dbReference type="CDD" id="cd01746">
    <property type="entry name" value="GATase1_CTP_Synthase"/>
    <property type="match status" value="1"/>
</dbReference>
<keyword evidence="6 9" id="KW-0315">Glutamine amidotransferase</keyword>
<feature type="binding site" evidence="9">
    <location>
        <position position="463"/>
    </location>
    <ligand>
        <name>L-glutamine</name>
        <dbReference type="ChEBI" id="CHEBI:58359"/>
    </ligand>
</feature>
<dbReference type="SUPFAM" id="SSF52317">
    <property type="entry name" value="Class I glutamine amidotransferase-like"/>
    <property type="match status" value="1"/>
</dbReference>
<comment type="miscellaneous">
    <text evidence="9">CTPSs have evolved a hybrid strategy for distinguishing between UTP and CTP. The overlapping regions of the product feedback inhibitory and substrate sites recognize a common feature in both compounds, the triphosphate moiety. To differentiate isosteric substrate and product pyrimidine rings, an additional pocket far from the expected kinase/ligase catalytic site, specifically recognizes the cytosine and ribose portions of the product inhibitor.</text>
</comment>
<feature type="binding site" evidence="9">
    <location>
        <position position="225"/>
    </location>
    <ligand>
        <name>CTP</name>
        <dbReference type="ChEBI" id="CHEBI:37563"/>
        <note>allosteric inhibitor</note>
    </ligand>
</feature>
<dbReference type="InterPro" id="IPR029062">
    <property type="entry name" value="Class_I_gatase-like"/>
</dbReference>
<dbReference type="Pfam" id="PF06418">
    <property type="entry name" value="CTP_synth_N"/>
    <property type="match status" value="1"/>
</dbReference>
<comment type="catalytic activity">
    <reaction evidence="8 9">
        <text>UTP + L-glutamine + ATP + H2O = CTP + L-glutamate + ADP + phosphate + 2 H(+)</text>
        <dbReference type="Rhea" id="RHEA:26426"/>
        <dbReference type="ChEBI" id="CHEBI:15377"/>
        <dbReference type="ChEBI" id="CHEBI:15378"/>
        <dbReference type="ChEBI" id="CHEBI:29985"/>
        <dbReference type="ChEBI" id="CHEBI:30616"/>
        <dbReference type="ChEBI" id="CHEBI:37563"/>
        <dbReference type="ChEBI" id="CHEBI:43474"/>
        <dbReference type="ChEBI" id="CHEBI:46398"/>
        <dbReference type="ChEBI" id="CHEBI:58359"/>
        <dbReference type="ChEBI" id="CHEBI:456216"/>
        <dbReference type="EC" id="6.3.4.2"/>
    </reaction>
</comment>
<evidence type="ECO:0000256" key="1">
    <source>
        <dbReference type="ARBA" id="ARBA00005171"/>
    </source>
</evidence>
<feature type="binding site" evidence="9">
    <location>
        <position position="72"/>
    </location>
    <ligand>
        <name>ATP</name>
        <dbReference type="ChEBI" id="CHEBI:30616"/>
    </ligand>
</feature>
<evidence type="ECO:0000313" key="13">
    <source>
        <dbReference type="Proteomes" id="UP000631576"/>
    </source>
</evidence>
<accession>A0ABR7G7U2</accession>
<evidence type="ECO:0000256" key="9">
    <source>
        <dbReference type="HAMAP-Rule" id="MF_01227"/>
    </source>
</evidence>
<dbReference type="Pfam" id="PF00117">
    <property type="entry name" value="GATase"/>
    <property type="match status" value="1"/>
</dbReference>
<dbReference type="Gene3D" id="3.40.50.300">
    <property type="entry name" value="P-loop containing nucleotide triphosphate hydrolases"/>
    <property type="match status" value="1"/>
</dbReference>
<sequence length="542" mass="60204">MAVKYVFVTGGVVSGLGKGITAASLGRLLKARGYTVTMQKFDPYINIDPGTMNPVQHGEVFVTDDGAETDLDLGHYERFIDENLTKNSNVTTGKIYWSVLQKERRGDFGGGTVQVIPHITNEIKSRFYRNPAATDTEIAIIEVGGTVGDIESQPFLESIRQFQHEKGAENVILIHVTLIPYLRASQEMKTKPTQASVKELQGMGIQPDIIVCRSEYPLDAGMKDKISLFCNLPANHVLQNLDVDYLYEAPLAMEKEHLAQVVCESLHLPCPEPNLKDWTEMVDNLRHPTQEVTVALVGKYIQLHDAYISVVEALKHGGIYSHTTVNIKWVDSETVTSENVEEILGDVSGILVPGGFGDRGIEGKIEAIKYARTHNVPFLGLCLGMQLSIVEFARDVIGYNDAHSMELNPNTTHPVIHIMPDQIGIEDIGGTLRLGSYPCVLKEDSKAYALYGTKDINERHRHRYEVNNDYREVLEENGMMLSGLSPDGRIVEMIEIPSHPWFIATQAHPELKSRPNKPHPLFKGFVEASLKFSNTASGKTLS</sequence>
<feature type="binding site" evidence="9">
    <location>
        <begin position="149"/>
        <end position="151"/>
    </location>
    <ligand>
        <name>CTP</name>
        <dbReference type="ChEBI" id="CHEBI:37563"/>
        <note>allosteric inhibitor</note>
    </ligand>
</feature>
<feature type="binding site" evidence="9">
    <location>
        <position position="406"/>
    </location>
    <ligand>
        <name>L-glutamine</name>
        <dbReference type="ChEBI" id="CHEBI:58359"/>
    </ligand>
</feature>
<feature type="active site" evidence="9">
    <location>
        <position position="508"/>
    </location>
</feature>
<name>A0ABR7G7U2_9FIRM</name>
<keyword evidence="4 9" id="KW-0547">Nucleotide-binding</keyword>
<keyword evidence="3 9" id="KW-0436">Ligase</keyword>
<keyword evidence="5 9" id="KW-0067">ATP-binding</keyword>
<dbReference type="InterPro" id="IPR033828">
    <property type="entry name" value="GATase1_CTP_Synthase"/>
</dbReference>
<evidence type="ECO:0000256" key="5">
    <source>
        <dbReference type="ARBA" id="ARBA00022840"/>
    </source>
</evidence>
<dbReference type="EMBL" id="JACOPE010000001">
    <property type="protein sequence ID" value="MBC5683509.1"/>
    <property type="molecule type" value="Genomic_DNA"/>
</dbReference>
<evidence type="ECO:0000256" key="2">
    <source>
        <dbReference type="ARBA" id="ARBA00007533"/>
    </source>
</evidence>
<dbReference type="Gene3D" id="3.40.50.880">
    <property type="match status" value="1"/>
</dbReference>
<evidence type="ECO:0000256" key="3">
    <source>
        <dbReference type="ARBA" id="ARBA00022598"/>
    </source>
</evidence>
<keyword evidence="13" id="KW-1185">Reference proteome</keyword>
<comment type="function">
    <text evidence="9">Catalyzes the ATP-dependent amination of UTP to CTP with either L-glutamine or ammonia as the source of nitrogen. Regulates intracellular CTP levels through interactions with the four ribonucleotide triphosphates.</text>
</comment>
<dbReference type="PANTHER" id="PTHR11550">
    <property type="entry name" value="CTP SYNTHASE"/>
    <property type="match status" value="1"/>
</dbReference>
<feature type="binding site" evidence="9">
    <location>
        <position position="355"/>
    </location>
    <ligand>
        <name>L-glutamine</name>
        <dbReference type="ChEBI" id="CHEBI:58359"/>
    </ligand>
</feature>
<dbReference type="RefSeq" id="WP_022075590.1">
    <property type="nucleotide sequence ID" value="NZ_JACOPE010000001.1"/>
</dbReference>
<gene>
    <name evidence="9" type="primary">pyrG</name>
    <name evidence="12" type="ORF">H8S40_07995</name>
</gene>
<feature type="binding site" evidence="9">
    <location>
        <begin position="15"/>
        <end position="20"/>
    </location>
    <ligand>
        <name>ATP</name>
        <dbReference type="ChEBI" id="CHEBI:30616"/>
    </ligand>
</feature>
<protein>
    <recommendedName>
        <fullName evidence="9">CTP synthase</fullName>
        <ecNumber evidence="9">6.3.4.2</ecNumber>
    </recommendedName>
    <alternativeName>
        <fullName evidence="9">Cytidine 5'-triphosphate synthase</fullName>
    </alternativeName>
    <alternativeName>
        <fullName evidence="9">Cytidine triphosphate synthetase</fullName>
        <shortName evidence="9">CTP synthetase</shortName>
        <shortName evidence="9">CTPS</shortName>
    </alternativeName>
    <alternativeName>
        <fullName evidence="9">UTP--ammonia ligase</fullName>
    </alternativeName>
</protein>
<feature type="binding site" evidence="9">
    <location>
        <position position="225"/>
    </location>
    <ligand>
        <name>UTP</name>
        <dbReference type="ChEBI" id="CHEBI:46398"/>
    </ligand>
</feature>
<dbReference type="HAMAP" id="MF_01227">
    <property type="entry name" value="PyrG"/>
    <property type="match status" value="1"/>
</dbReference>
<evidence type="ECO:0000313" key="12">
    <source>
        <dbReference type="EMBL" id="MBC5683509.1"/>
    </source>
</evidence>
<dbReference type="InterPro" id="IPR017456">
    <property type="entry name" value="CTP_synthase_N"/>
</dbReference>
<feature type="binding site" evidence="9">
    <location>
        <position position="14"/>
    </location>
    <ligand>
        <name>CTP</name>
        <dbReference type="ChEBI" id="CHEBI:37563"/>
        <note>allosteric inhibitor</note>
    </ligand>
</feature>
<reference evidence="12 13" key="1">
    <citation type="submission" date="2020-08" db="EMBL/GenBank/DDBJ databases">
        <title>Genome public.</title>
        <authorList>
            <person name="Liu C."/>
            <person name="Sun Q."/>
        </authorList>
    </citation>
    <scope>NUCLEOTIDE SEQUENCE [LARGE SCALE GENOMIC DNA]</scope>
    <source>
        <strain evidence="12 13">NSJ-13</strain>
    </source>
</reference>
<feature type="binding site" evidence="9">
    <location>
        <begin position="189"/>
        <end position="194"/>
    </location>
    <ligand>
        <name>UTP</name>
        <dbReference type="ChEBI" id="CHEBI:46398"/>
    </ligand>
</feature>
<dbReference type="SUPFAM" id="SSF52540">
    <property type="entry name" value="P-loop containing nucleoside triphosphate hydrolases"/>
    <property type="match status" value="1"/>
</dbReference>
<evidence type="ECO:0000259" key="11">
    <source>
        <dbReference type="Pfam" id="PF06418"/>
    </source>
</evidence>
<keyword evidence="7 9" id="KW-0665">Pyrimidine biosynthesis</keyword>
<dbReference type="PROSITE" id="PS51273">
    <property type="entry name" value="GATASE_TYPE_1"/>
    <property type="match status" value="1"/>
</dbReference>
<dbReference type="InterPro" id="IPR017926">
    <property type="entry name" value="GATASE"/>
</dbReference>
<dbReference type="NCBIfam" id="TIGR00337">
    <property type="entry name" value="PyrG"/>
    <property type="match status" value="1"/>
</dbReference>
<comment type="subunit">
    <text evidence="9">Homotetramer.</text>
</comment>
<evidence type="ECO:0000256" key="4">
    <source>
        <dbReference type="ARBA" id="ARBA00022741"/>
    </source>
</evidence>
<dbReference type="GO" id="GO:0003883">
    <property type="term" value="F:CTP synthase activity"/>
    <property type="evidence" value="ECO:0007669"/>
    <property type="project" value="UniProtKB-EC"/>
</dbReference>
<dbReference type="CDD" id="cd03113">
    <property type="entry name" value="CTPS_N"/>
    <property type="match status" value="1"/>
</dbReference>
<feature type="domain" description="CTP synthase N-terminal" evidence="11">
    <location>
        <begin position="4"/>
        <end position="268"/>
    </location>
</feature>
<feature type="binding site" evidence="9">
    <location>
        <position position="14"/>
    </location>
    <ligand>
        <name>UTP</name>
        <dbReference type="ChEBI" id="CHEBI:46398"/>
    </ligand>
</feature>
<evidence type="ECO:0000256" key="8">
    <source>
        <dbReference type="ARBA" id="ARBA00047781"/>
    </source>
</evidence>
<organism evidence="12 13">
    <name type="scientific">Ruminococcus hominis</name>
    <dbReference type="NCBI Taxonomy" id="2763065"/>
    <lineage>
        <taxon>Bacteria</taxon>
        <taxon>Bacillati</taxon>
        <taxon>Bacillota</taxon>
        <taxon>Clostridia</taxon>
        <taxon>Eubacteriales</taxon>
        <taxon>Oscillospiraceae</taxon>
        <taxon>Ruminococcus</taxon>
    </lineage>
</organism>
<feature type="binding site" evidence="9">
    <location>
        <begin position="189"/>
        <end position="194"/>
    </location>
    <ligand>
        <name>CTP</name>
        <dbReference type="ChEBI" id="CHEBI:37563"/>
        <note>allosteric inhibitor</note>
    </ligand>
</feature>
<proteinExistence type="inferred from homology"/>
<comment type="caution">
    <text evidence="9">Lacks conserved residue(s) required for the propagation of feature annotation.</text>
</comment>
<dbReference type="EC" id="6.3.4.2" evidence="9"/>
<dbReference type="NCBIfam" id="NF003792">
    <property type="entry name" value="PRK05380.1"/>
    <property type="match status" value="1"/>
</dbReference>
<dbReference type="PANTHER" id="PTHR11550:SF0">
    <property type="entry name" value="CTP SYNTHASE-RELATED"/>
    <property type="match status" value="1"/>
</dbReference>
<feature type="region of interest" description="Amidoligase domain" evidence="9">
    <location>
        <begin position="1"/>
        <end position="268"/>
    </location>
</feature>
<dbReference type="InterPro" id="IPR004468">
    <property type="entry name" value="CTP_synthase"/>
</dbReference>
<evidence type="ECO:0000256" key="7">
    <source>
        <dbReference type="ARBA" id="ARBA00022975"/>
    </source>
</evidence>
<comment type="pathway">
    <text evidence="1 9">Pyrimidine metabolism; CTP biosynthesis via de novo pathway; CTP from UDP: step 2/2.</text>
</comment>